<proteinExistence type="predicted"/>
<keyword evidence="2" id="KW-1185">Reference proteome</keyword>
<gene>
    <name evidence="1" type="ORF">K0O23_11375</name>
</gene>
<organism evidence="1 2">
    <name type="scientific">Pontibacter aydingkolensis</name>
    <dbReference type="NCBI Taxonomy" id="1911536"/>
    <lineage>
        <taxon>Bacteria</taxon>
        <taxon>Pseudomonadati</taxon>
        <taxon>Bacteroidota</taxon>
        <taxon>Cytophagia</taxon>
        <taxon>Cytophagales</taxon>
        <taxon>Hymenobacteraceae</taxon>
        <taxon>Pontibacter</taxon>
    </lineage>
</organism>
<evidence type="ECO:0000313" key="2">
    <source>
        <dbReference type="Proteomes" id="UP000813018"/>
    </source>
</evidence>
<dbReference type="Proteomes" id="UP000813018">
    <property type="component" value="Unassembled WGS sequence"/>
</dbReference>
<reference evidence="1 2" key="1">
    <citation type="journal article" date="2016" name="Int. J. Syst. Evol. Microbiol.">
        <title>Pontibacter aydingkolensis sp. nov., isolated from soil of a salt lake.</title>
        <authorList>
            <person name="Osman G."/>
            <person name="Zhang T."/>
            <person name="Lou K."/>
            <person name="Gao Y."/>
            <person name="Chang W."/>
            <person name="Lin Q."/>
            <person name="Yang H.M."/>
            <person name="Huo X.D."/>
            <person name="Wang N."/>
        </authorList>
    </citation>
    <scope>NUCLEOTIDE SEQUENCE [LARGE SCALE GENOMIC DNA]</scope>
    <source>
        <strain evidence="1 2">KACC 19255</strain>
    </source>
</reference>
<evidence type="ECO:0008006" key="3">
    <source>
        <dbReference type="Google" id="ProtNLM"/>
    </source>
</evidence>
<evidence type="ECO:0000313" key="1">
    <source>
        <dbReference type="EMBL" id="MBW7467669.1"/>
    </source>
</evidence>
<dbReference type="RefSeq" id="WP_219877547.1">
    <property type="nucleotide sequence ID" value="NZ_JAHYXK010000008.1"/>
</dbReference>
<sequence length="374" mass="43067">MKKIKDLIFHNFVNALGWHTDRKLLVIESDDWGSLRMTSKEAIIRLEGLGVEVTNDRFNCFDALENSQDFSRLFEVLDRRRDMHGNPACITTNTIMANPDFSKIEDSGFQHYHYIGLKESYERYSDGESAMSALSNGVKQKFIYPQFHGREHLNVSMWMNALRNNSKTIMHGFKEHVFGLKIKDKVANKNNYMAAFDTVDDKDIQTNESAILDGLNMFEDFFEFKSKTFIAPSYIWGDSVEKTTADTGIKGIQGISFQYIPTGKSLKKKLHYTGQVNKYGQSYIVRNAFFEPSLEFRSDVIDNCLARIETAFKWKKPAIIGSHRINYIGSLVESNREDNLRLLDQLLVKVLKKWPEVEFISSAQLIDIMKSAKQ</sequence>
<dbReference type="Gene3D" id="3.20.20.370">
    <property type="entry name" value="Glycoside hydrolase/deacetylase"/>
    <property type="match status" value="1"/>
</dbReference>
<accession>A0ABS7CUY1</accession>
<dbReference type="EMBL" id="JAHYXK010000008">
    <property type="protein sequence ID" value="MBW7467669.1"/>
    <property type="molecule type" value="Genomic_DNA"/>
</dbReference>
<comment type="caution">
    <text evidence="1">The sequence shown here is derived from an EMBL/GenBank/DDBJ whole genome shotgun (WGS) entry which is preliminary data.</text>
</comment>
<protein>
    <recommendedName>
        <fullName evidence="3">Polysaccharide (De)acetylase</fullName>
    </recommendedName>
</protein>
<name>A0ABS7CUY1_9BACT</name>